<dbReference type="Gene3D" id="3.30.460.30">
    <property type="entry name" value="Glutamyl-tRNA reductase, N-terminal domain"/>
    <property type="match status" value="1"/>
</dbReference>
<dbReference type="Pfam" id="PF05201">
    <property type="entry name" value="GlutR_N"/>
    <property type="match status" value="1"/>
</dbReference>
<comment type="function">
    <text evidence="4">Catalyzes the NADPH-dependent reduction of glutamyl-tRNA(Glu) to glutamate 1-semialdehyde (GSA).</text>
</comment>
<dbReference type="EC" id="1.2.1.70" evidence="4"/>
<dbReference type="PANTHER" id="PTHR43013">
    <property type="entry name" value="GLUTAMYL-TRNA REDUCTASE"/>
    <property type="match status" value="1"/>
</dbReference>
<feature type="active site" description="Nucleophile" evidence="4">
    <location>
        <position position="38"/>
    </location>
</feature>
<dbReference type="InterPro" id="IPR036291">
    <property type="entry name" value="NAD(P)-bd_dom_sf"/>
</dbReference>
<evidence type="ECO:0000256" key="4">
    <source>
        <dbReference type="HAMAP-Rule" id="MF_00087"/>
    </source>
</evidence>
<comment type="caution">
    <text evidence="7">The sequence shown here is derived from an EMBL/GenBank/DDBJ whole genome shotgun (WGS) entry which is preliminary data.</text>
</comment>
<dbReference type="GO" id="GO:0008883">
    <property type="term" value="F:glutamyl-tRNA reductase activity"/>
    <property type="evidence" value="ECO:0007669"/>
    <property type="project" value="UniProtKB-UniRule"/>
</dbReference>
<comment type="subunit">
    <text evidence="4">Homodimer.</text>
</comment>
<evidence type="ECO:0000256" key="1">
    <source>
        <dbReference type="ARBA" id="ARBA00022857"/>
    </source>
</evidence>
<evidence type="ECO:0000313" key="7">
    <source>
        <dbReference type="EMBL" id="TFD97965.1"/>
    </source>
</evidence>
<dbReference type="GO" id="GO:0050661">
    <property type="term" value="F:NADP binding"/>
    <property type="evidence" value="ECO:0007669"/>
    <property type="project" value="InterPro"/>
</dbReference>
<evidence type="ECO:0000256" key="2">
    <source>
        <dbReference type="ARBA" id="ARBA00023002"/>
    </source>
</evidence>
<comment type="domain">
    <text evidence="4">Possesses an unusual extended V-shaped dimeric structure with each monomer consisting of three distinct domains arranged along a curved 'spinal' alpha-helix. The N-terminal catalytic domain specifically recognizes the glutamate moiety of the substrate. The second domain is the NADPH-binding domain, and the third C-terminal domain is responsible for dimerization.</text>
</comment>
<dbReference type="AlphaFoldDB" id="A0A4Y8L5P1"/>
<feature type="site" description="Important for activity" evidence="4">
    <location>
        <position position="57"/>
    </location>
</feature>
<feature type="domain" description="Glutamyl-tRNA reductase N-terminal" evidence="6">
    <location>
        <begin position="52"/>
        <end position="114"/>
    </location>
</feature>
<evidence type="ECO:0000256" key="3">
    <source>
        <dbReference type="ARBA" id="ARBA00023244"/>
    </source>
</evidence>
<comment type="caution">
    <text evidence="4">Lacks conserved residue(s) required for the propagation of feature annotation.</text>
</comment>
<dbReference type="STRING" id="1121485.GCA_000426485_02446"/>
<protein>
    <recommendedName>
        <fullName evidence="4">Glutamyl-tRNA reductase</fullName>
        <shortName evidence="4">GluTR</shortName>
        <ecNumber evidence="4">1.2.1.70</ecNumber>
    </recommendedName>
</protein>
<feature type="domain" description="Quinate/shikimate 5-dehydrogenase/glutamyl-tRNA reductase" evidence="5">
    <location>
        <begin position="133"/>
        <end position="257"/>
    </location>
</feature>
<organism evidence="7 8">
    <name type="scientific">Dysgonomonas capnocytophagoides</name>
    <dbReference type="NCBI Taxonomy" id="45254"/>
    <lineage>
        <taxon>Bacteria</taxon>
        <taxon>Pseudomonadati</taxon>
        <taxon>Bacteroidota</taxon>
        <taxon>Bacteroidia</taxon>
        <taxon>Bacteroidales</taxon>
        <taxon>Dysgonomonadaceae</taxon>
        <taxon>Dysgonomonas</taxon>
    </lineage>
</organism>
<evidence type="ECO:0000259" key="6">
    <source>
        <dbReference type="Pfam" id="PF05201"/>
    </source>
</evidence>
<feature type="binding site" evidence="4">
    <location>
        <begin position="147"/>
        <end position="152"/>
    </location>
    <ligand>
        <name>NADP(+)</name>
        <dbReference type="ChEBI" id="CHEBI:58349"/>
    </ligand>
</feature>
<gene>
    <name evidence="4 7" type="primary">hemA</name>
    <name evidence="7" type="ORF">E2605_04940</name>
</gene>
<dbReference type="HAMAP" id="MF_00087">
    <property type="entry name" value="Glu_tRNA_reductase"/>
    <property type="match status" value="1"/>
</dbReference>
<feature type="binding site" evidence="4">
    <location>
        <position position="67"/>
    </location>
    <ligand>
        <name>substrate</name>
    </ligand>
</feature>
<dbReference type="SUPFAM" id="SSF51735">
    <property type="entry name" value="NAD(P)-binding Rossmann-fold domains"/>
    <property type="match status" value="1"/>
</dbReference>
<dbReference type="InterPro" id="IPR006151">
    <property type="entry name" value="Shikm_DH/Glu-tRNA_Rdtase"/>
</dbReference>
<dbReference type="PANTHER" id="PTHR43013:SF1">
    <property type="entry name" value="GLUTAMYL-TRNA REDUCTASE"/>
    <property type="match status" value="1"/>
</dbReference>
<evidence type="ECO:0000313" key="8">
    <source>
        <dbReference type="Proteomes" id="UP000297861"/>
    </source>
</evidence>
<dbReference type="SUPFAM" id="SSF69742">
    <property type="entry name" value="Glutamyl tRNA-reductase catalytic, N-terminal domain"/>
    <property type="match status" value="1"/>
</dbReference>
<dbReference type="OrthoDB" id="9795543at2"/>
<accession>A0A4Y8L5P1</accession>
<dbReference type="Proteomes" id="UP000297861">
    <property type="component" value="Unassembled WGS sequence"/>
</dbReference>
<name>A0A4Y8L5P1_9BACT</name>
<feature type="binding site" evidence="4">
    <location>
        <position position="78"/>
    </location>
    <ligand>
        <name>substrate</name>
    </ligand>
</feature>
<dbReference type="Gene3D" id="3.40.50.720">
    <property type="entry name" value="NAD(P)-binding Rossmann-like Domain"/>
    <property type="match status" value="1"/>
</dbReference>
<comment type="catalytic activity">
    <reaction evidence="4">
        <text>(S)-4-amino-5-oxopentanoate + tRNA(Glu) + NADP(+) = L-glutamyl-tRNA(Glu) + NADPH + H(+)</text>
        <dbReference type="Rhea" id="RHEA:12344"/>
        <dbReference type="Rhea" id="RHEA-COMP:9663"/>
        <dbReference type="Rhea" id="RHEA-COMP:9680"/>
        <dbReference type="ChEBI" id="CHEBI:15378"/>
        <dbReference type="ChEBI" id="CHEBI:57501"/>
        <dbReference type="ChEBI" id="CHEBI:57783"/>
        <dbReference type="ChEBI" id="CHEBI:58349"/>
        <dbReference type="ChEBI" id="CHEBI:78442"/>
        <dbReference type="ChEBI" id="CHEBI:78520"/>
        <dbReference type="EC" id="1.2.1.70"/>
    </reaction>
</comment>
<dbReference type="InterPro" id="IPR015895">
    <property type="entry name" value="4pyrrol_synth_GluRdtase_N"/>
</dbReference>
<reference evidence="7 8" key="1">
    <citation type="submission" date="2019-03" db="EMBL/GenBank/DDBJ databases">
        <title>San Antonio Military Medical Center submission to MRSN (WRAIR), pending publication.</title>
        <authorList>
            <person name="Blyth D.M."/>
            <person name="Mccarthy S.L."/>
            <person name="Schall S.E."/>
            <person name="Stam J.A."/>
            <person name="Ong A.C."/>
            <person name="Mcgann P.T."/>
        </authorList>
    </citation>
    <scope>NUCLEOTIDE SEQUENCE [LARGE SCALE GENOMIC DNA]</scope>
    <source>
        <strain evidence="7 8">MRSN571793</strain>
    </source>
</reference>
<dbReference type="Pfam" id="PF01488">
    <property type="entry name" value="Shikimate_DH"/>
    <property type="match status" value="1"/>
</dbReference>
<evidence type="ECO:0000259" key="5">
    <source>
        <dbReference type="Pfam" id="PF01488"/>
    </source>
</evidence>
<dbReference type="GO" id="GO:0019353">
    <property type="term" value="P:protoporphyrinogen IX biosynthetic process from glutamate"/>
    <property type="evidence" value="ECO:0007669"/>
    <property type="project" value="TreeGrafter"/>
</dbReference>
<keyword evidence="2 4" id="KW-0560">Oxidoreductase</keyword>
<comment type="miscellaneous">
    <text evidence="4">During catalysis, the active site Cys acts as a nucleophile attacking the alpha-carbonyl group of tRNA-bound glutamate with the formation of a thioester intermediate between enzyme and glutamate, and the concomitant release of tRNA(Glu). The thioester intermediate is finally reduced by direct hydride transfer from NADPH, to form the product GSA.</text>
</comment>
<proteinExistence type="inferred from homology"/>
<dbReference type="RefSeq" id="WP_134435703.1">
    <property type="nucleotide sequence ID" value="NZ_SOML01000002.1"/>
</dbReference>
<dbReference type="EMBL" id="SOML01000002">
    <property type="protein sequence ID" value="TFD97965.1"/>
    <property type="molecule type" value="Genomic_DNA"/>
</dbReference>
<comment type="pathway">
    <text evidence="4">Porphyrin-containing compound metabolism; protoporphyrin-IX biosynthesis; 5-aminolevulinate from L-glutamyl-tRNA(Glu): step 1/2.</text>
</comment>
<keyword evidence="8" id="KW-1185">Reference proteome</keyword>
<dbReference type="UniPathway" id="UPA00251">
    <property type="reaction ID" value="UER00316"/>
</dbReference>
<dbReference type="NCBIfam" id="TIGR01035">
    <property type="entry name" value="hemA"/>
    <property type="match status" value="1"/>
</dbReference>
<keyword evidence="3 4" id="KW-0627">Porphyrin biosynthesis</keyword>
<dbReference type="InterPro" id="IPR036343">
    <property type="entry name" value="GluRdtase_N_sf"/>
</dbReference>
<sequence>MINFQTINHHDYTVSERENLSRLMHIDAKIPHVYLHTCNRTEVYWGDKEISENTARHLFRVASGLESGLIGERAIQGQLKNAYQTACGEYKLSSHLHKLFQTAIHTGRRVRTETHISEGAMSHSLATIQILKDRHIDLNKKTVSIIGVNKLTEDIFKYLKSQGAKHLFLSNRNYSKAIDMAQKYGSEVIPFGEKKSLLQQTDVLICATSAPHLIINTEDIEESKSLIIFDLAFPRDVDPSLKGRAGIKLLNLDDIEQTVQSNIRLREKEVKQAEIIINQEIENLKEWQRQAVLHQTTVI</sequence>
<keyword evidence="1 4" id="KW-0521">NADP</keyword>
<dbReference type="InterPro" id="IPR000343">
    <property type="entry name" value="4pyrrol_synth_GluRdtase"/>
</dbReference>
<feature type="binding site" evidence="4">
    <location>
        <begin position="37"/>
        <end position="40"/>
    </location>
    <ligand>
        <name>substrate</name>
    </ligand>
</feature>
<comment type="similarity">
    <text evidence="4">Belongs to the glutamyl-tRNA reductase family.</text>
</comment>